<accession>A0ABD0NR51</accession>
<dbReference type="PANTHER" id="PTHR12691">
    <property type="entry name" value="MEDIATOR OF RNA POLYMERASE II TRANSCRIPTION SUBUNIT 23"/>
    <property type="match status" value="1"/>
</dbReference>
<evidence type="ECO:0000256" key="3">
    <source>
        <dbReference type="ARBA" id="ARBA00019696"/>
    </source>
</evidence>
<protein>
    <recommendedName>
        <fullName evidence="3">Mediator of RNA polymerase II transcription subunit 23</fullName>
    </recommendedName>
    <alternativeName>
        <fullName evidence="7">Mediator complex subunit 23</fullName>
    </alternativeName>
</protein>
<evidence type="ECO:0000256" key="7">
    <source>
        <dbReference type="ARBA" id="ARBA00031961"/>
    </source>
</evidence>
<name>A0ABD0NR51_CIRMR</name>
<reference evidence="8 9" key="1">
    <citation type="submission" date="2024-05" db="EMBL/GenBank/DDBJ databases">
        <title>Genome sequencing and assembly of Indian major carp, Cirrhinus mrigala (Hamilton, 1822).</title>
        <authorList>
            <person name="Mohindra V."/>
            <person name="Chowdhury L.M."/>
            <person name="Lal K."/>
            <person name="Jena J.K."/>
        </authorList>
    </citation>
    <scope>NUCLEOTIDE SEQUENCE [LARGE SCALE GENOMIC DNA]</scope>
    <source>
        <strain evidence="8">CM1030</strain>
        <tissue evidence="8">Blood</tissue>
    </source>
</reference>
<keyword evidence="6" id="KW-0539">Nucleus</keyword>
<evidence type="ECO:0000256" key="4">
    <source>
        <dbReference type="ARBA" id="ARBA00023015"/>
    </source>
</evidence>
<evidence type="ECO:0000313" key="9">
    <source>
        <dbReference type="Proteomes" id="UP001529510"/>
    </source>
</evidence>
<sequence>RPVTYLYNTLHYYERHLRDRTNLKRKLVHAIMSSLKDNRTPGWCLSETYLKCGMNPRDDNVWIPDDTYYCKLIGRLVDNILN</sequence>
<evidence type="ECO:0000313" key="8">
    <source>
        <dbReference type="EMBL" id="KAL0163636.1"/>
    </source>
</evidence>
<dbReference type="AlphaFoldDB" id="A0ABD0NR51"/>
<dbReference type="Proteomes" id="UP001529510">
    <property type="component" value="Unassembled WGS sequence"/>
</dbReference>
<evidence type="ECO:0000256" key="6">
    <source>
        <dbReference type="ARBA" id="ARBA00023242"/>
    </source>
</evidence>
<comment type="similarity">
    <text evidence="2">Belongs to the Mediator complex subunit 23 family.</text>
</comment>
<organism evidence="8 9">
    <name type="scientific">Cirrhinus mrigala</name>
    <name type="common">Mrigala</name>
    <dbReference type="NCBI Taxonomy" id="683832"/>
    <lineage>
        <taxon>Eukaryota</taxon>
        <taxon>Metazoa</taxon>
        <taxon>Chordata</taxon>
        <taxon>Craniata</taxon>
        <taxon>Vertebrata</taxon>
        <taxon>Euteleostomi</taxon>
        <taxon>Actinopterygii</taxon>
        <taxon>Neopterygii</taxon>
        <taxon>Teleostei</taxon>
        <taxon>Ostariophysi</taxon>
        <taxon>Cypriniformes</taxon>
        <taxon>Cyprinidae</taxon>
        <taxon>Labeoninae</taxon>
        <taxon>Labeonini</taxon>
        <taxon>Cirrhinus</taxon>
    </lineage>
</organism>
<dbReference type="EMBL" id="JAMKFB020000020">
    <property type="protein sequence ID" value="KAL0163636.1"/>
    <property type="molecule type" value="Genomic_DNA"/>
</dbReference>
<evidence type="ECO:0000256" key="5">
    <source>
        <dbReference type="ARBA" id="ARBA00023163"/>
    </source>
</evidence>
<keyword evidence="9" id="KW-1185">Reference proteome</keyword>
<dbReference type="InterPro" id="IPR021629">
    <property type="entry name" value="Mediator_Med23"/>
</dbReference>
<dbReference type="GO" id="GO:0005634">
    <property type="term" value="C:nucleus"/>
    <property type="evidence" value="ECO:0007669"/>
    <property type="project" value="UniProtKB-SubCell"/>
</dbReference>
<evidence type="ECO:0000256" key="2">
    <source>
        <dbReference type="ARBA" id="ARBA00010222"/>
    </source>
</evidence>
<proteinExistence type="inferred from homology"/>
<feature type="non-terminal residue" evidence="8">
    <location>
        <position position="1"/>
    </location>
</feature>
<keyword evidence="5" id="KW-0804">Transcription</keyword>
<comment type="caution">
    <text evidence="8">The sequence shown here is derived from an EMBL/GenBank/DDBJ whole genome shotgun (WGS) entry which is preliminary data.</text>
</comment>
<dbReference type="PANTHER" id="PTHR12691:SF10">
    <property type="entry name" value="MEDIATOR OF RNA POLYMERASE II TRANSCRIPTION SUBUNIT 23"/>
    <property type="match status" value="1"/>
</dbReference>
<evidence type="ECO:0000256" key="1">
    <source>
        <dbReference type="ARBA" id="ARBA00004123"/>
    </source>
</evidence>
<comment type="subcellular location">
    <subcellularLocation>
        <location evidence="1">Nucleus</location>
    </subcellularLocation>
</comment>
<keyword evidence="4" id="KW-0805">Transcription regulation</keyword>
<gene>
    <name evidence="8" type="ORF">M9458_039389</name>
</gene>
<dbReference type="Pfam" id="PF11573">
    <property type="entry name" value="Med23"/>
    <property type="match status" value="1"/>
</dbReference>